<dbReference type="AlphaFoldDB" id="A0A437RQU5"/>
<reference evidence="1 2" key="1">
    <citation type="submission" date="2019-01" db="EMBL/GenBank/DDBJ databases">
        <authorList>
            <person name="Chen W.-M."/>
        </authorList>
    </citation>
    <scope>NUCLEOTIDE SEQUENCE [LARGE SCALE GENOMIC DNA]</scope>
    <source>
        <strain evidence="1 2">KYPY4</strain>
    </source>
</reference>
<dbReference type="RefSeq" id="WP_128226805.1">
    <property type="nucleotide sequence ID" value="NZ_SACR01000001.1"/>
</dbReference>
<protein>
    <submittedName>
        <fullName evidence="1">Uncharacterized protein</fullName>
    </submittedName>
</protein>
<keyword evidence="2" id="KW-1185">Reference proteome</keyword>
<evidence type="ECO:0000313" key="2">
    <source>
        <dbReference type="Proteomes" id="UP000285575"/>
    </source>
</evidence>
<evidence type="ECO:0000313" key="1">
    <source>
        <dbReference type="EMBL" id="RVU49166.1"/>
    </source>
</evidence>
<accession>A0A437RQU5</accession>
<dbReference type="Proteomes" id="UP000285575">
    <property type="component" value="Unassembled WGS sequence"/>
</dbReference>
<gene>
    <name evidence="1" type="ORF">EOE66_00840</name>
</gene>
<dbReference type="EMBL" id="SACR01000001">
    <property type="protein sequence ID" value="RVU49166.1"/>
    <property type="molecule type" value="Genomic_DNA"/>
</dbReference>
<comment type="caution">
    <text evidence="1">The sequence shown here is derived from an EMBL/GenBank/DDBJ whole genome shotgun (WGS) entry which is preliminary data.</text>
</comment>
<dbReference type="OrthoDB" id="9809275at2"/>
<proteinExistence type="predicted"/>
<sequence>MHAPDPARAPLQALLQFQATAVAAGDDAGSAPSAGVAALAAFAAWCQQHARGHVWTEAELGGWARVSQALLMSEAAQPVVPLQKGPGLGPLVHDIALLLRAEGVHEDEAVELDLAIRWWEGARRAGLPVDPDFGACWQAIEWAALMQHLQRLSAGAGTAEAEARLLAAVAKVALRYSPLKPLLRLLPAQPGGEVGAGYTF</sequence>
<organism evidence="1 2">
    <name type="scientific">Rubrivivax rivuli</name>
    <dbReference type="NCBI Taxonomy" id="1862385"/>
    <lineage>
        <taxon>Bacteria</taxon>
        <taxon>Pseudomonadati</taxon>
        <taxon>Pseudomonadota</taxon>
        <taxon>Betaproteobacteria</taxon>
        <taxon>Burkholderiales</taxon>
        <taxon>Sphaerotilaceae</taxon>
        <taxon>Rubrivivax</taxon>
    </lineage>
</organism>
<name>A0A437RQU5_9BURK</name>